<feature type="compositionally biased region" description="Polar residues" evidence="1">
    <location>
        <begin position="55"/>
        <end position="65"/>
    </location>
</feature>
<dbReference type="EMBL" id="QPFP01000007">
    <property type="protein sequence ID" value="TEB35298.1"/>
    <property type="molecule type" value="Genomic_DNA"/>
</dbReference>
<feature type="region of interest" description="Disordered" evidence="1">
    <location>
        <begin position="38"/>
        <end position="116"/>
    </location>
</feature>
<proteinExistence type="predicted"/>
<keyword evidence="3" id="KW-1185">Reference proteome</keyword>
<organism evidence="2 3">
    <name type="scientific">Coprinellus micaceus</name>
    <name type="common">Glistening ink-cap mushroom</name>
    <name type="synonym">Coprinus micaceus</name>
    <dbReference type="NCBI Taxonomy" id="71717"/>
    <lineage>
        <taxon>Eukaryota</taxon>
        <taxon>Fungi</taxon>
        <taxon>Dikarya</taxon>
        <taxon>Basidiomycota</taxon>
        <taxon>Agaricomycotina</taxon>
        <taxon>Agaricomycetes</taxon>
        <taxon>Agaricomycetidae</taxon>
        <taxon>Agaricales</taxon>
        <taxon>Agaricineae</taxon>
        <taxon>Psathyrellaceae</taxon>
        <taxon>Coprinellus</taxon>
    </lineage>
</organism>
<dbReference type="AlphaFoldDB" id="A0A4Y7TN10"/>
<name>A0A4Y7TN10_COPMI</name>
<accession>A0A4Y7TN10</accession>
<sequence length="143" mass="15698">MLPSRQRLNSRTSTMASLCCWHFKVQDNNKRVTHLRLKSLQFPDRSLRNLPKAIPTTSQAQASSSKGKHKASLDPNETATKRMRTRSSTSTAPSSTAKDDDDEGGEGSGDSKDLEGHDGELCIFLKSALSAYSQTPLYITTPI</sequence>
<gene>
    <name evidence="2" type="ORF">FA13DRAFT_1332910</name>
</gene>
<protein>
    <submittedName>
        <fullName evidence="2">Uncharacterized protein</fullName>
    </submittedName>
</protein>
<evidence type="ECO:0000313" key="3">
    <source>
        <dbReference type="Proteomes" id="UP000298030"/>
    </source>
</evidence>
<feature type="compositionally biased region" description="Low complexity" evidence="1">
    <location>
        <begin position="86"/>
        <end position="96"/>
    </location>
</feature>
<comment type="caution">
    <text evidence="2">The sequence shown here is derived from an EMBL/GenBank/DDBJ whole genome shotgun (WGS) entry which is preliminary data.</text>
</comment>
<evidence type="ECO:0000256" key="1">
    <source>
        <dbReference type="SAM" id="MobiDB-lite"/>
    </source>
</evidence>
<reference evidence="2 3" key="1">
    <citation type="journal article" date="2019" name="Nat. Ecol. Evol.">
        <title>Megaphylogeny resolves global patterns of mushroom evolution.</title>
        <authorList>
            <person name="Varga T."/>
            <person name="Krizsan K."/>
            <person name="Foldi C."/>
            <person name="Dima B."/>
            <person name="Sanchez-Garcia M."/>
            <person name="Sanchez-Ramirez S."/>
            <person name="Szollosi G.J."/>
            <person name="Szarkandi J.G."/>
            <person name="Papp V."/>
            <person name="Albert L."/>
            <person name="Andreopoulos W."/>
            <person name="Angelini C."/>
            <person name="Antonin V."/>
            <person name="Barry K.W."/>
            <person name="Bougher N.L."/>
            <person name="Buchanan P."/>
            <person name="Buyck B."/>
            <person name="Bense V."/>
            <person name="Catcheside P."/>
            <person name="Chovatia M."/>
            <person name="Cooper J."/>
            <person name="Damon W."/>
            <person name="Desjardin D."/>
            <person name="Finy P."/>
            <person name="Geml J."/>
            <person name="Haridas S."/>
            <person name="Hughes K."/>
            <person name="Justo A."/>
            <person name="Karasinski D."/>
            <person name="Kautmanova I."/>
            <person name="Kiss B."/>
            <person name="Kocsube S."/>
            <person name="Kotiranta H."/>
            <person name="LaButti K.M."/>
            <person name="Lechner B.E."/>
            <person name="Liimatainen K."/>
            <person name="Lipzen A."/>
            <person name="Lukacs Z."/>
            <person name="Mihaltcheva S."/>
            <person name="Morgado L.N."/>
            <person name="Niskanen T."/>
            <person name="Noordeloos M.E."/>
            <person name="Ohm R.A."/>
            <person name="Ortiz-Santana B."/>
            <person name="Ovrebo C."/>
            <person name="Racz N."/>
            <person name="Riley R."/>
            <person name="Savchenko A."/>
            <person name="Shiryaev A."/>
            <person name="Soop K."/>
            <person name="Spirin V."/>
            <person name="Szebenyi C."/>
            <person name="Tomsovsky M."/>
            <person name="Tulloss R.E."/>
            <person name="Uehling J."/>
            <person name="Grigoriev I.V."/>
            <person name="Vagvolgyi C."/>
            <person name="Papp T."/>
            <person name="Martin F.M."/>
            <person name="Miettinen O."/>
            <person name="Hibbett D.S."/>
            <person name="Nagy L.G."/>
        </authorList>
    </citation>
    <scope>NUCLEOTIDE SEQUENCE [LARGE SCALE GENOMIC DNA]</scope>
    <source>
        <strain evidence="2 3">FP101781</strain>
    </source>
</reference>
<dbReference type="Proteomes" id="UP000298030">
    <property type="component" value="Unassembled WGS sequence"/>
</dbReference>
<evidence type="ECO:0000313" key="2">
    <source>
        <dbReference type="EMBL" id="TEB35298.1"/>
    </source>
</evidence>